<evidence type="ECO:0000256" key="6">
    <source>
        <dbReference type="HAMAP-Rule" id="MF_00313"/>
    </source>
</evidence>
<dbReference type="HAMAP" id="MF_00313">
    <property type="entry name" value="Glutaminase"/>
    <property type="match status" value="1"/>
</dbReference>
<dbReference type="SUPFAM" id="SSF56601">
    <property type="entry name" value="beta-lactamase/transpeptidase-like"/>
    <property type="match status" value="1"/>
</dbReference>
<evidence type="ECO:0000313" key="8">
    <source>
        <dbReference type="Proteomes" id="UP001589613"/>
    </source>
</evidence>
<feature type="binding site" evidence="6">
    <location>
        <position position="157"/>
    </location>
    <ligand>
        <name>substrate</name>
    </ligand>
</feature>
<comment type="caution">
    <text evidence="7">The sequence shown here is derived from an EMBL/GenBank/DDBJ whole genome shotgun (WGS) entry which is preliminary data.</text>
</comment>
<reference evidence="7 8" key="1">
    <citation type="submission" date="2024-09" db="EMBL/GenBank/DDBJ databases">
        <authorList>
            <person name="Sun Q."/>
            <person name="Mori K."/>
        </authorList>
    </citation>
    <scope>NUCLEOTIDE SEQUENCE [LARGE SCALE GENOMIC DNA]</scope>
    <source>
        <strain evidence="7 8">JCM 12763</strain>
    </source>
</reference>
<evidence type="ECO:0000256" key="5">
    <source>
        <dbReference type="ARBA" id="ARBA00049534"/>
    </source>
</evidence>
<evidence type="ECO:0000256" key="1">
    <source>
        <dbReference type="ARBA" id="ARBA00011076"/>
    </source>
</evidence>
<feature type="binding site" evidence="6">
    <location>
        <position position="164"/>
    </location>
    <ligand>
        <name>substrate</name>
    </ligand>
</feature>
<gene>
    <name evidence="6 7" type="primary">glsA</name>
    <name evidence="7" type="ORF">ACFFN0_11595</name>
</gene>
<evidence type="ECO:0000256" key="3">
    <source>
        <dbReference type="ARBA" id="ARBA00012918"/>
    </source>
</evidence>
<dbReference type="GO" id="GO:0004359">
    <property type="term" value="F:glutaminase activity"/>
    <property type="evidence" value="ECO:0007669"/>
    <property type="project" value="UniProtKB-EC"/>
</dbReference>
<dbReference type="Pfam" id="PF04960">
    <property type="entry name" value="Glutaminase"/>
    <property type="match status" value="1"/>
</dbReference>
<proteinExistence type="inferred from homology"/>
<comment type="catalytic activity">
    <reaction evidence="5 6">
        <text>L-glutamine + H2O = L-glutamate + NH4(+)</text>
        <dbReference type="Rhea" id="RHEA:15889"/>
        <dbReference type="ChEBI" id="CHEBI:15377"/>
        <dbReference type="ChEBI" id="CHEBI:28938"/>
        <dbReference type="ChEBI" id="CHEBI:29985"/>
        <dbReference type="ChEBI" id="CHEBI:58359"/>
        <dbReference type="EC" id="3.5.1.2"/>
    </reaction>
</comment>
<evidence type="ECO:0000313" key="7">
    <source>
        <dbReference type="EMBL" id="MFB9732684.1"/>
    </source>
</evidence>
<dbReference type="RefSeq" id="WP_202876670.1">
    <property type="nucleotide sequence ID" value="NZ_JBHMAX010000021.1"/>
</dbReference>
<dbReference type="InterPro" id="IPR012338">
    <property type="entry name" value="Beta-lactam/transpept-like"/>
</dbReference>
<feature type="binding site" evidence="6">
    <location>
        <position position="64"/>
    </location>
    <ligand>
        <name>substrate</name>
    </ligand>
</feature>
<dbReference type="EMBL" id="JBHMAX010000021">
    <property type="protein sequence ID" value="MFB9732684.1"/>
    <property type="molecule type" value="Genomic_DNA"/>
</dbReference>
<comment type="caution">
    <text evidence="6">Lacks conserved residue(s) required for the propagation of feature annotation.</text>
</comment>
<organism evidence="7 8">
    <name type="scientific">Ornithinimicrobium kibberense</name>
    <dbReference type="NCBI Taxonomy" id="282060"/>
    <lineage>
        <taxon>Bacteria</taxon>
        <taxon>Bacillati</taxon>
        <taxon>Actinomycetota</taxon>
        <taxon>Actinomycetes</taxon>
        <taxon>Micrococcales</taxon>
        <taxon>Ornithinimicrobiaceae</taxon>
        <taxon>Ornithinimicrobium</taxon>
    </lineage>
</organism>
<dbReference type="InterPro" id="IPR015868">
    <property type="entry name" value="Glutaminase"/>
</dbReference>
<evidence type="ECO:0000256" key="4">
    <source>
        <dbReference type="ARBA" id="ARBA00022801"/>
    </source>
</evidence>
<keyword evidence="4 6" id="KW-0378">Hydrolase</keyword>
<dbReference type="Gene3D" id="3.40.710.10">
    <property type="entry name" value="DD-peptidase/beta-lactamase superfamily"/>
    <property type="match status" value="1"/>
</dbReference>
<evidence type="ECO:0000256" key="2">
    <source>
        <dbReference type="ARBA" id="ARBA00011881"/>
    </source>
</evidence>
<name>A0ABV5V4F2_9MICO</name>
<dbReference type="EC" id="3.5.1.2" evidence="3 6"/>
<dbReference type="Proteomes" id="UP001589613">
    <property type="component" value="Unassembled WGS sequence"/>
</dbReference>
<sequence length="311" mass="33012">MDTPELQALLDRIVERVREVDDGEPNELPVHREADLSLTALALVDSDDQRVGAGDADVPFPIQSMSKAFAYGLAIDTVGLEEVFEHVDVEPSGDAFNRISLEAGDRPDNPMINAGALAVHALLPGDSGEERFRALHDLLSRMAGRDLGVNEHLVAQELAAAHRNLGIAHLLKALGVLPGDPHDVVEGYTRQCAIEATTVEFARMAATLAHDGLVPGTDERVLSPLAARQVLSVMMTCGMYDDAGEWVTDVGLPGKSGIAGGIIAAVPGRCGIAAYSPRLDRHGSSVRGILALEQLSGELNLHLLRPGLAKI</sequence>
<comment type="subunit">
    <text evidence="2 6">Homotetramer.</text>
</comment>
<keyword evidence="8" id="KW-1185">Reference proteome</keyword>
<comment type="similarity">
    <text evidence="1 6">Belongs to the glutaminase family.</text>
</comment>
<dbReference type="NCBIfam" id="TIGR03814">
    <property type="entry name" value="Gln_ase"/>
    <property type="match status" value="1"/>
</dbReference>
<keyword evidence="6" id="KW-0007">Acetylation</keyword>
<dbReference type="PANTHER" id="PTHR12544:SF29">
    <property type="entry name" value="GLUTAMINASE"/>
    <property type="match status" value="1"/>
</dbReference>
<dbReference type="PANTHER" id="PTHR12544">
    <property type="entry name" value="GLUTAMINASE"/>
    <property type="match status" value="1"/>
</dbReference>
<protein>
    <recommendedName>
        <fullName evidence="3 6">Glutaminase</fullName>
        <ecNumber evidence="3 6">3.5.1.2</ecNumber>
    </recommendedName>
</protein>
<accession>A0ABV5V4F2</accession>
<feature type="binding site" evidence="6">
    <location>
        <position position="188"/>
    </location>
    <ligand>
        <name>substrate</name>
    </ligand>
</feature>
<feature type="binding site" evidence="6">
    <location>
        <position position="240"/>
    </location>
    <ligand>
        <name>substrate</name>
    </ligand>
</feature>
<feature type="binding site" evidence="6">
    <location>
        <position position="113"/>
    </location>
    <ligand>
        <name>substrate</name>
    </ligand>
</feature>